<dbReference type="Pfam" id="PF08719">
    <property type="entry name" value="NADAR"/>
    <property type="match status" value="1"/>
</dbReference>
<dbReference type="NCBIfam" id="TIGR02464">
    <property type="entry name" value="ribofla_fusion"/>
    <property type="match status" value="1"/>
</dbReference>
<dbReference type="OrthoDB" id="206452at2759"/>
<sequence length="220" mass="25415">MSWEQVDGKGPRWVGDNLPNLPKELQYAQDLPPKVTDTHVFFFGYDRPEPECCLQQWYPSPFSADEKQFHTAEQYMMYHKALLMGDTEVADRIAATDTPAKAKQLGREVRNFQQKIWDDNCDRVVEEGNYAKFEQNEQLKTVLLGTGQRALVETSPNDRLWGIGFNSEDAEGNEDKWGQNKLGKALERARERLRKDKSNFMEDPVGVDALRRVLPEHRVL</sequence>
<evidence type="ECO:0000313" key="3">
    <source>
        <dbReference type="Proteomes" id="UP001140510"/>
    </source>
</evidence>
<evidence type="ECO:0000259" key="1">
    <source>
        <dbReference type="Pfam" id="PF08719"/>
    </source>
</evidence>
<dbReference type="Proteomes" id="UP001140510">
    <property type="component" value="Unassembled WGS sequence"/>
</dbReference>
<dbReference type="Gene3D" id="1.10.357.40">
    <property type="entry name" value="YbiA-like"/>
    <property type="match status" value="1"/>
</dbReference>
<name>A0A9W9D4D6_9PLEO</name>
<dbReference type="InterPro" id="IPR037238">
    <property type="entry name" value="YbiA-like_sf"/>
</dbReference>
<comment type="caution">
    <text evidence="2">The sequence shown here is derived from an EMBL/GenBank/DDBJ whole genome shotgun (WGS) entry which is preliminary data.</text>
</comment>
<dbReference type="SUPFAM" id="SSF143990">
    <property type="entry name" value="YbiA-like"/>
    <property type="match status" value="1"/>
</dbReference>
<dbReference type="InterPro" id="IPR012816">
    <property type="entry name" value="NADAR"/>
</dbReference>
<proteinExistence type="predicted"/>
<gene>
    <name evidence="2" type="ORF">N0V91_007937</name>
</gene>
<reference evidence="2" key="1">
    <citation type="submission" date="2022-10" db="EMBL/GenBank/DDBJ databases">
        <title>Tapping the CABI collections for fungal endophytes: first genome assemblies for Collariella, Neodidymelliopsis, Ascochyta clinopodiicola, Didymella pomorum, Didymosphaeria variabile, Neocosmospora piperis and Neocucurbitaria cava.</title>
        <authorList>
            <person name="Hill R."/>
        </authorList>
    </citation>
    <scope>NUCLEOTIDE SEQUENCE</scope>
    <source>
        <strain evidence="2">IMI 355091</strain>
    </source>
</reference>
<feature type="domain" description="NADAR" evidence="1">
    <location>
        <begin position="45"/>
        <end position="194"/>
    </location>
</feature>
<organism evidence="2 3">
    <name type="scientific">Didymella pomorum</name>
    <dbReference type="NCBI Taxonomy" id="749634"/>
    <lineage>
        <taxon>Eukaryota</taxon>
        <taxon>Fungi</taxon>
        <taxon>Dikarya</taxon>
        <taxon>Ascomycota</taxon>
        <taxon>Pezizomycotina</taxon>
        <taxon>Dothideomycetes</taxon>
        <taxon>Pleosporomycetidae</taxon>
        <taxon>Pleosporales</taxon>
        <taxon>Pleosporineae</taxon>
        <taxon>Didymellaceae</taxon>
        <taxon>Didymella</taxon>
    </lineage>
</organism>
<accession>A0A9W9D4D6</accession>
<dbReference type="CDD" id="cd15457">
    <property type="entry name" value="NADAR"/>
    <property type="match status" value="1"/>
</dbReference>
<dbReference type="EMBL" id="JAPEVA010000074">
    <property type="protein sequence ID" value="KAJ4401388.1"/>
    <property type="molecule type" value="Genomic_DNA"/>
</dbReference>
<dbReference type="AlphaFoldDB" id="A0A9W9D4D6"/>
<keyword evidence="3" id="KW-1185">Reference proteome</keyword>
<evidence type="ECO:0000313" key="2">
    <source>
        <dbReference type="EMBL" id="KAJ4401388.1"/>
    </source>
</evidence>
<protein>
    <recommendedName>
        <fullName evidence="1">NADAR domain-containing protein</fullName>
    </recommendedName>
</protein>